<dbReference type="RefSeq" id="WP_206708948.1">
    <property type="nucleotide sequence ID" value="NZ_CP059066.1"/>
</dbReference>
<evidence type="ECO:0000256" key="1">
    <source>
        <dbReference type="HAMAP-Rule" id="MF_01054"/>
    </source>
</evidence>
<dbReference type="KEGG" id="kme:H0A61_01088"/>
<reference evidence="3" key="1">
    <citation type="submission" date="2020-07" db="EMBL/GenBank/DDBJ databases">
        <title>Koleobacter methoxysyntrophicus gen. nov., sp. nov., a novel anaerobic bacterium isolated from deep subsurface oil field and proposal of Koleobacterales ord. nov. in the phylum Firmicutes.</title>
        <authorList>
            <person name="Sakamoto S."/>
            <person name="Tamaki H."/>
        </authorList>
    </citation>
    <scope>NUCLEOTIDE SEQUENCE</scope>
    <source>
        <strain evidence="3">NRmbB1</strain>
    </source>
</reference>
<dbReference type="PANTHER" id="PTHR34875:SF6">
    <property type="entry name" value="UPF0237 PROTEIN MJ1558"/>
    <property type="match status" value="1"/>
</dbReference>
<evidence type="ECO:0000313" key="3">
    <source>
        <dbReference type="EMBL" id="QSQ08745.1"/>
    </source>
</evidence>
<dbReference type="AlphaFoldDB" id="A0A8A0RK62"/>
<protein>
    <recommendedName>
        <fullName evidence="1">UPF0237 protein H0A61_01088</fullName>
    </recommendedName>
</protein>
<sequence length="151" mass="16439">METIITLDAIKKYAGQKEIALPESAVITGEAKAWAHANGISIKLGDKVLAPSPNLFKKSKKEKRLVISVLGEDKVGIIAGVSGALAQHNVNILDINQTSLQGLFAMVMIVDASECTVSFDDLKEVLNKKGKEIGVRIDAHDEDVFRFMHRI</sequence>
<name>A0A8A0RK62_9FIRM</name>
<dbReference type="HAMAP" id="MF_01054">
    <property type="entry name" value="UPF0237"/>
    <property type="match status" value="1"/>
</dbReference>
<dbReference type="InterPro" id="IPR050990">
    <property type="entry name" value="UPF0237/GcvR_regulator"/>
</dbReference>
<dbReference type="CDD" id="cd04872">
    <property type="entry name" value="ACT_1ZPV"/>
    <property type="match status" value="1"/>
</dbReference>
<dbReference type="EMBL" id="CP059066">
    <property type="protein sequence ID" value="QSQ08745.1"/>
    <property type="molecule type" value="Genomic_DNA"/>
</dbReference>
<dbReference type="Proteomes" id="UP000662904">
    <property type="component" value="Chromosome"/>
</dbReference>
<keyword evidence="4" id="KW-1185">Reference proteome</keyword>
<dbReference type="Gene3D" id="3.30.70.260">
    <property type="match status" value="1"/>
</dbReference>
<dbReference type="NCBIfam" id="NF001220">
    <property type="entry name" value="PRK00194.1"/>
    <property type="match status" value="1"/>
</dbReference>
<gene>
    <name evidence="3" type="ORF">H0A61_01088</name>
</gene>
<feature type="domain" description="ACT" evidence="2">
    <location>
        <begin position="66"/>
        <end position="140"/>
    </location>
</feature>
<evidence type="ECO:0000259" key="2">
    <source>
        <dbReference type="PROSITE" id="PS51671"/>
    </source>
</evidence>
<dbReference type="SUPFAM" id="SSF55021">
    <property type="entry name" value="ACT-like"/>
    <property type="match status" value="1"/>
</dbReference>
<proteinExistence type="inferred from homology"/>
<dbReference type="InterPro" id="IPR045865">
    <property type="entry name" value="ACT-like_dom_sf"/>
</dbReference>
<dbReference type="PANTHER" id="PTHR34875">
    <property type="entry name" value="UPF0237 PROTEIN MJ1558"/>
    <property type="match status" value="1"/>
</dbReference>
<dbReference type="PROSITE" id="PS51671">
    <property type="entry name" value="ACT"/>
    <property type="match status" value="1"/>
</dbReference>
<accession>A0A8A0RK62</accession>
<dbReference type="Pfam" id="PF13740">
    <property type="entry name" value="ACT_6"/>
    <property type="match status" value="1"/>
</dbReference>
<dbReference type="InterPro" id="IPR002912">
    <property type="entry name" value="ACT_dom"/>
</dbReference>
<organism evidence="3 4">
    <name type="scientific">Koleobacter methoxysyntrophicus</name>
    <dbReference type="NCBI Taxonomy" id="2751313"/>
    <lineage>
        <taxon>Bacteria</taxon>
        <taxon>Bacillati</taxon>
        <taxon>Bacillota</taxon>
        <taxon>Clostridia</taxon>
        <taxon>Koleobacterales</taxon>
        <taxon>Koleobacteraceae</taxon>
        <taxon>Koleobacter</taxon>
    </lineage>
</organism>
<dbReference type="InterPro" id="IPR022986">
    <property type="entry name" value="UPF0237_ACT"/>
</dbReference>
<comment type="similarity">
    <text evidence="1">Belongs to the UPF0237 family.</text>
</comment>
<evidence type="ECO:0000313" key="4">
    <source>
        <dbReference type="Proteomes" id="UP000662904"/>
    </source>
</evidence>